<reference evidence="2 3" key="1">
    <citation type="submission" date="2022-12" db="EMBL/GenBank/DDBJ databases">
        <title>Chromosome-scale assembly of the Ensete ventricosum genome.</title>
        <authorList>
            <person name="Dussert Y."/>
            <person name="Stocks J."/>
            <person name="Wendawek A."/>
            <person name="Woldeyes F."/>
            <person name="Nichols R.A."/>
            <person name="Borrell J.S."/>
        </authorList>
    </citation>
    <scope>NUCLEOTIDE SEQUENCE [LARGE SCALE GENOMIC DNA]</scope>
    <source>
        <strain evidence="3">cv. Maze</strain>
        <tissue evidence="2">Seeds</tissue>
    </source>
</reference>
<evidence type="ECO:0000256" key="1">
    <source>
        <dbReference type="SAM" id="MobiDB-lite"/>
    </source>
</evidence>
<organism evidence="2 3">
    <name type="scientific">Ensete ventricosum</name>
    <name type="common">Abyssinian banana</name>
    <name type="synonym">Musa ensete</name>
    <dbReference type="NCBI Taxonomy" id="4639"/>
    <lineage>
        <taxon>Eukaryota</taxon>
        <taxon>Viridiplantae</taxon>
        <taxon>Streptophyta</taxon>
        <taxon>Embryophyta</taxon>
        <taxon>Tracheophyta</taxon>
        <taxon>Spermatophyta</taxon>
        <taxon>Magnoliopsida</taxon>
        <taxon>Liliopsida</taxon>
        <taxon>Zingiberales</taxon>
        <taxon>Musaceae</taxon>
        <taxon>Ensete</taxon>
    </lineage>
</organism>
<evidence type="ECO:0000313" key="3">
    <source>
        <dbReference type="Proteomes" id="UP001222027"/>
    </source>
</evidence>
<gene>
    <name evidence="2" type="ORF">OPV22_027429</name>
</gene>
<feature type="region of interest" description="Disordered" evidence="1">
    <location>
        <begin position="1"/>
        <end position="30"/>
    </location>
</feature>
<keyword evidence="3" id="KW-1185">Reference proteome</keyword>
<dbReference type="AlphaFoldDB" id="A0AAV8P5B5"/>
<proteinExistence type="predicted"/>
<comment type="caution">
    <text evidence="2">The sequence shown here is derived from an EMBL/GenBank/DDBJ whole genome shotgun (WGS) entry which is preliminary data.</text>
</comment>
<dbReference type="EMBL" id="JAQQAF010000008">
    <property type="protein sequence ID" value="KAJ8464877.1"/>
    <property type="molecule type" value="Genomic_DNA"/>
</dbReference>
<evidence type="ECO:0000313" key="2">
    <source>
        <dbReference type="EMBL" id="KAJ8464877.1"/>
    </source>
</evidence>
<accession>A0AAV8P5B5</accession>
<name>A0AAV8P5B5_ENSVE</name>
<protein>
    <submittedName>
        <fullName evidence="2">Uncharacterized protein</fullName>
    </submittedName>
</protein>
<sequence length="99" mass="10889">MLTRRSRSSWSRDGDQPDLPGDDDAEACSAAASYGPEEFLAHGFPVQNPAIDVDYLGVHNVVSCEAILPPQEPEAAATKVAISEKADKIERHERRESRR</sequence>
<dbReference type="Proteomes" id="UP001222027">
    <property type="component" value="Unassembled WGS sequence"/>
</dbReference>